<dbReference type="InterPro" id="IPR037824">
    <property type="entry name" value="GH94N_2_NdvB"/>
</dbReference>
<dbReference type="PANTHER" id="PTHR37469:SF2">
    <property type="entry name" value="CELLOBIONIC ACID PHOSPHORYLASE"/>
    <property type="match status" value="1"/>
</dbReference>
<dbReference type="Pfam" id="PF17167">
    <property type="entry name" value="Glyco_hydro_94"/>
    <property type="match status" value="2"/>
</dbReference>
<gene>
    <name evidence="7" type="ORF">ACFOPH_17090</name>
</gene>
<reference evidence="8" key="1">
    <citation type="journal article" date="2019" name="Int. J. Syst. Evol. Microbiol.">
        <title>The Global Catalogue of Microorganisms (GCM) 10K type strain sequencing project: providing services to taxonomists for standard genome sequencing and annotation.</title>
        <authorList>
            <consortium name="The Broad Institute Genomics Platform"/>
            <consortium name="The Broad Institute Genome Sequencing Center for Infectious Disease"/>
            <person name="Wu L."/>
            <person name="Ma J."/>
        </authorList>
    </citation>
    <scope>NUCLEOTIDE SEQUENCE [LARGE SCALE GENOMIC DNA]</scope>
    <source>
        <strain evidence="8">CCM 7480</strain>
    </source>
</reference>
<sequence>MNEELHLLPGAQREGRKPVRAFGAADEAPLRAEPFSAAQMAVHGRQLAARHELVRGGFPERLLARLERNAELIRDACTALAHAADGADPLAPGAGCLLDHYPLIDEQVRVARHHLSPRATRALPCLANGNARAYQLALEAVSHGDGRLERDSLARFVAAYQEGAPLLLAELRAIPTMLRLALVENLRRLALRLEQGRAQRVLARDWAERLIATAGNRPGDLVLVMADMARTVQPMRGTFVAELARRLQGRGAALAQVLEWLDTRLADEDSGIQAEVQADAAGRAADQVSVDNSIASLRLLGAIDWRDFLETVSPVEQTLRLDPCGSYGRMDAATRSHYRRTVERLARASNRGEADVAAEALALANAAPVPGDGEDARRRHVGYYLVAEGAPALRARLGMRAAPLAALRRAARCRPLLTYLGAIGALTLLFTAALLVHAWRSGAGAPLLIVLGVLAAFGASELGQTLARMMAARLATPRPLPRMDASAGIPDGARTLVAVAALLDSEEKVAALCGALEAHYLANQDPNLRFCLLSDFADADQETVFGDAELLAQARAAIAALNARHGEAAGHGAPFLLLHRPRSWSAGEGAWIGRERKRGQFADLNALLRGGARERFCLVEGNLDGLEGVRYVIALEAGARLPRDGARRLVAAMVHPLNRPLLDGTGRHVVAGHALLQPRTVSALPAEDASRYARLSSGNGSGGGGGLHPAWRGAPELYQDLFGASVHGGQGIYEVDTCERVLGRLPQGQVLAHELLAGCYLRAGLLDDVPLAAEVPARYSDDVARRQRWIRGDWQLAGWLRARAPGANGKREPNPLPPLARWTLFDGLRRSLVAPTLLATLLLCWALLPEPAFWSGAALAVFFLPAFLGIFVRLADQPHDMLWRQHLANWWRDTRFALGHAALDTAFLPHRAWYGMDAILRSGWRMLVSRRKLLQWRSTRLVRSSTDMESNWRSMWFAPALAVGTAVLLSFLHPFALFAAAPLLLLWFLSPVLAWWLSLPHLYRTPRLSAAQAGFLAALARRHWAYFETLAGAQDNWFAPDRLQEHPDTMLVHRTSPASIGIGLLSTLSAWDFGFIPQSALLARLRASFDSMALLERHRGHFHAGYDTRTLAPLAPVRIDTAASGHLAGHLLTLAAGLEQLAQQPIAGEQALAGMRATLRVVEDHASKAPRTLREALGRCAQALDPDNSRKAGTLPGLTDCLQAASAAAAALSALLPENADPELRAWCARLDQDARAAHADLLAQAPWMRAVHEYVLDASLTRIPTLRELAAFTAPAGDDDATRTLAALVEEGVAAARARLDEIAALAGQARAFADMDFGLLYDRHTRLLVAGYDITAGRLEDAACDQLASEARLASFIGIAHGQLPQEHWYALGRQLGVVGGEQLLLSRGGALRDYLMPSLVMPAWRGTLLDQSARAAIHVQSDHARRHGVPWGVSDCACNTVDAALHYDYRAFGVPGMGLRRGLKRDLVIAPHAAMLGLMVAPEQACANLERMAGLGLVGRYGFYEAIDYTGARLQQGQPHAVVRAFLAQHQGMGLLALSYLLLDRPMQKRFAADPRLQAALPLLQERVPRSGAFDVASIEPAARPQAPLPVRTAPRPGRAQPEVQLLSNGRYHLVVDSEGGGYSRWHGLALTRRRGDATDGSGGLACYLRDLGSGAVWTAAWQPALAKPEQYEALFPEGSAQLRRRDRGIDLLTEIVVSPEDDVELRRMRVRNRSGQARAIELTSYVEVLPAPHDPDRAWPVQCEILADDGAILCMRPPRVQDEPAPWLLHQVTIDGGKPDAASFETSRARFLGRADGNPLPAALRSREPLGGAAGAEPDPALAIRRVLALAPDEEVVVDLVLGVAATRAAALALAAKLRERDAAARVSALAWTYDQAFLAGLGMGAADARLCGRLASHLLYPRRALRADPALVARNRLGQPGLWPYAISGDHPIVLLHLRDAANITLARQLVQAQAWWGLKGLAADLVIWYEGEALGEQLMELAAALAPPSGRPGAVFMLAVDQVPEEDRVLMQAVAHVVLADERGSLAEQLRRAAVAAPAPPVTYPEEGSETWTAHAPGTAAPQLVLDNGIGGFSEDGREYVVRTGPGRRTPAPWTNVLASPAFGSQVSESGHATSWSENARDFRLTDSDGDPLRGTGGEAFYLRDEHSGAFWSPTALPAPSGGEYLARHGFGYSTFEHAAHGIHSELTSFVSLDAPLKYTVLRVRNDSSAPRRLSATGYVAWVLGRSRAEAMHVVTGRDADSGALVAHNAWHADFAGRTAFFHVDAEPAAFTCDRMEFIGRGRDLASPAALARATLAGTMGAALDPCAALQVAFELQPGEQKELVFMLGVGGQDDHDAASLVRRCGGPAAAGAALEKVRAWWTETLGAVRVTTPDPALDALANGWLPYQTIAGRMWARGGSAESGGAIVFGEVLQDALALVHARPELLRAQLLRCAARQYVEGDVQHCWHPPSGRGLRTHATTEVLWLPFAVCSYVAATADSAVLDESLPYLEGRAPEPGDSAHEGQPAESNVRGDLYEHCVRAIRHAMRFGAHGLPVGGGEGDGESTWLGWFMAATLQRFAGLAERRADYGFATTCRATAQVLAAQVEEHAWDGERYRRTPGGDAPVDRDAQSWSVLSGVADSQRAARAMEAFAVGEGDRLDTRSAAWAAMAFAQLGQGERAWALLDAINPARRTATLEDCADYGLEPYVMADCVPPAHPYVGCGHGSWYTSSAGWTYRLIVESLLGIGRQGERLVLSPQLPCGWPGFRLDYRYRTTLYEIEVRFAEADALLVDGREEEGNLVPLTDDGRTHRVELLVARRHGTAIAAAREEPQSKSIT</sequence>
<keyword evidence="3" id="KW-1133">Transmembrane helix</keyword>
<dbReference type="InterPro" id="IPR037018">
    <property type="entry name" value="GH65_N"/>
</dbReference>
<feature type="transmembrane region" description="Helical" evidence="3">
    <location>
        <begin position="978"/>
        <end position="997"/>
    </location>
</feature>
<evidence type="ECO:0000259" key="6">
    <source>
        <dbReference type="Pfam" id="PF17167"/>
    </source>
</evidence>
<dbReference type="Proteomes" id="UP001595665">
    <property type="component" value="Unassembled WGS sequence"/>
</dbReference>
<keyword evidence="3" id="KW-0812">Transmembrane</keyword>
<dbReference type="InterPro" id="IPR052047">
    <property type="entry name" value="GH94_Enzymes"/>
</dbReference>
<evidence type="ECO:0000256" key="2">
    <source>
        <dbReference type="ARBA" id="ARBA00022679"/>
    </source>
</evidence>
<dbReference type="Gene3D" id="1.50.10.10">
    <property type="match status" value="1"/>
</dbReference>
<dbReference type="SMART" id="SM01068">
    <property type="entry name" value="CBM_X"/>
    <property type="match status" value="2"/>
</dbReference>
<evidence type="ECO:0000259" key="5">
    <source>
        <dbReference type="Pfam" id="PF10091"/>
    </source>
</evidence>
<dbReference type="InterPro" id="IPR019282">
    <property type="entry name" value="Glycoamylase-like_cons_dom"/>
</dbReference>
<name>A0ABV7PLB7_9BURK</name>
<evidence type="ECO:0000256" key="3">
    <source>
        <dbReference type="SAM" id="Phobius"/>
    </source>
</evidence>
<dbReference type="InterPro" id="IPR033432">
    <property type="entry name" value="GH94_catalytic"/>
</dbReference>
<dbReference type="PANTHER" id="PTHR37469">
    <property type="entry name" value="CELLOBIONIC ACID PHOSPHORYLASE-RELATED"/>
    <property type="match status" value="1"/>
</dbReference>
<organism evidence="7 8">
    <name type="scientific">Massilia haematophila</name>
    <dbReference type="NCBI Taxonomy" id="457923"/>
    <lineage>
        <taxon>Bacteria</taxon>
        <taxon>Pseudomonadati</taxon>
        <taxon>Pseudomonadota</taxon>
        <taxon>Betaproteobacteria</taxon>
        <taxon>Burkholderiales</taxon>
        <taxon>Oxalobacteraceae</taxon>
        <taxon>Telluria group</taxon>
        <taxon>Massilia</taxon>
    </lineage>
</organism>
<evidence type="ECO:0000313" key="7">
    <source>
        <dbReference type="EMBL" id="MFC3459954.1"/>
    </source>
</evidence>
<comment type="caution">
    <text evidence="7">The sequence shown here is derived from an EMBL/GenBank/DDBJ whole genome shotgun (WGS) entry which is preliminary data.</text>
</comment>
<feature type="transmembrane region" description="Helical" evidence="3">
    <location>
        <begin position="954"/>
        <end position="972"/>
    </location>
</feature>
<dbReference type="Pfam" id="PF06165">
    <property type="entry name" value="GH94_b-supersand"/>
    <property type="match status" value="2"/>
</dbReference>
<feature type="transmembrane region" description="Helical" evidence="3">
    <location>
        <begin position="831"/>
        <end position="848"/>
    </location>
</feature>
<keyword evidence="7" id="KW-0378">Hydrolase</keyword>
<keyword evidence="8" id="KW-1185">Reference proteome</keyword>
<dbReference type="CDD" id="cd11756">
    <property type="entry name" value="GH94N_ChvB_NdvB_1_like"/>
    <property type="match status" value="1"/>
</dbReference>
<dbReference type="Pfam" id="PF10091">
    <property type="entry name" value="Glycoamylase"/>
    <property type="match status" value="1"/>
</dbReference>
<feature type="domain" description="Glycosyl hydrolase 94 catalytic" evidence="6">
    <location>
        <begin position="2651"/>
        <end position="2734"/>
    </location>
</feature>
<feature type="transmembrane region" description="Helical" evidence="3">
    <location>
        <begin position="445"/>
        <end position="463"/>
    </location>
</feature>
<dbReference type="Gene3D" id="2.70.98.40">
    <property type="entry name" value="Glycoside hydrolase, family 65, N-terminal domain"/>
    <property type="match status" value="2"/>
</dbReference>
<feature type="domain" description="Glycoamylase-like" evidence="5">
    <location>
        <begin position="1348"/>
        <end position="1542"/>
    </location>
</feature>
<feature type="domain" description="Glycosyl hydrolase 94 supersandwich" evidence="4">
    <location>
        <begin position="2084"/>
        <end position="2350"/>
    </location>
</feature>
<keyword evidence="2" id="KW-0808">Transferase</keyword>
<keyword evidence="1" id="KW-0328">Glycosyltransferase</keyword>
<dbReference type="Gene3D" id="1.50.10.140">
    <property type="match status" value="2"/>
</dbReference>
<feature type="transmembrane region" description="Helical" evidence="3">
    <location>
        <begin position="854"/>
        <end position="875"/>
    </location>
</feature>
<evidence type="ECO:0000313" key="8">
    <source>
        <dbReference type="Proteomes" id="UP001595665"/>
    </source>
</evidence>
<feature type="transmembrane region" description="Helical" evidence="3">
    <location>
        <begin position="416"/>
        <end position="439"/>
    </location>
</feature>
<accession>A0ABV7PLB7</accession>
<dbReference type="InterPro" id="IPR008928">
    <property type="entry name" value="6-hairpin_glycosidase_sf"/>
</dbReference>
<keyword evidence="3" id="KW-0472">Membrane</keyword>
<evidence type="ECO:0000259" key="4">
    <source>
        <dbReference type="Pfam" id="PF06165"/>
    </source>
</evidence>
<dbReference type="SUPFAM" id="SSF74650">
    <property type="entry name" value="Galactose mutarotase-like"/>
    <property type="match status" value="2"/>
</dbReference>
<dbReference type="EMBL" id="JBHRVV010000001">
    <property type="protein sequence ID" value="MFC3459954.1"/>
    <property type="molecule type" value="Genomic_DNA"/>
</dbReference>
<evidence type="ECO:0000256" key="1">
    <source>
        <dbReference type="ARBA" id="ARBA00022676"/>
    </source>
</evidence>
<dbReference type="InterPro" id="IPR010383">
    <property type="entry name" value="Glyco_hydrolase_94_b-supersand"/>
</dbReference>
<feature type="domain" description="Glycosyl hydrolase 94 catalytic" evidence="6">
    <location>
        <begin position="2367"/>
        <end position="2639"/>
    </location>
</feature>
<proteinExistence type="predicted"/>
<feature type="domain" description="Glycosyl hydrolase 94 supersandwich" evidence="4">
    <location>
        <begin position="1594"/>
        <end position="1864"/>
    </location>
</feature>
<dbReference type="GO" id="GO:0016787">
    <property type="term" value="F:hydrolase activity"/>
    <property type="evidence" value="ECO:0007669"/>
    <property type="project" value="UniProtKB-KW"/>
</dbReference>
<dbReference type="InterPro" id="IPR012341">
    <property type="entry name" value="6hp_glycosidase-like_sf"/>
</dbReference>
<dbReference type="SUPFAM" id="SSF48208">
    <property type="entry name" value="Six-hairpin glycosidases"/>
    <property type="match status" value="1"/>
</dbReference>
<protein>
    <submittedName>
        <fullName evidence="7">GH36-type glycosyl hydrolase domain-containing protein</fullName>
    </submittedName>
</protein>
<dbReference type="Gene3D" id="2.60.420.10">
    <property type="entry name" value="Maltose phosphorylase, domain 3"/>
    <property type="match status" value="1"/>
</dbReference>
<dbReference type="RefSeq" id="WP_379736583.1">
    <property type="nucleotide sequence ID" value="NZ_JBHRVV010000001.1"/>
</dbReference>
<dbReference type="InterPro" id="IPR011013">
    <property type="entry name" value="Gal_mutarotase_sf_dom"/>
</dbReference>